<dbReference type="PROSITE" id="PS00644">
    <property type="entry name" value="COMPLEX1_51K_1"/>
    <property type="match status" value="1"/>
</dbReference>
<evidence type="ECO:0000259" key="6">
    <source>
        <dbReference type="SMART" id="SM00928"/>
    </source>
</evidence>
<dbReference type="Gene3D" id="6.10.250.1450">
    <property type="match status" value="1"/>
</dbReference>
<keyword evidence="8" id="KW-1185">Reference proteome</keyword>
<dbReference type="InterPro" id="IPR001949">
    <property type="entry name" value="NADH-UbQ_OxRdtase_51kDa_CS"/>
</dbReference>
<protein>
    <submittedName>
        <fullName evidence="7">NADH-quinone oxidoreductase subunit NuoF</fullName>
    </submittedName>
</protein>
<evidence type="ECO:0000256" key="2">
    <source>
        <dbReference type="ARBA" id="ARBA00022485"/>
    </source>
</evidence>
<comment type="similarity">
    <text evidence="1">Belongs to the complex I 51 kDa subunit family.</text>
</comment>
<dbReference type="EMBL" id="JBHTEF010000001">
    <property type="protein sequence ID" value="MFC7582210.1"/>
    <property type="molecule type" value="Genomic_DNA"/>
</dbReference>
<feature type="domain" description="NADH-ubiquinone oxidoreductase 51kDa subunit iron-sulphur binding" evidence="6">
    <location>
        <begin position="325"/>
        <end position="370"/>
    </location>
</feature>
<dbReference type="SUPFAM" id="SSF140490">
    <property type="entry name" value="Nqo1C-terminal domain-like"/>
    <property type="match status" value="1"/>
</dbReference>
<dbReference type="Gene3D" id="1.20.1440.230">
    <property type="entry name" value="NADH-ubiquinone oxidoreductase 51kDa subunit, iron-sulphur binding domain"/>
    <property type="match status" value="1"/>
</dbReference>
<keyword evidence="4" id="KW-0408">Iron</keyword>
<dbReference type="SUPFAM" id="SSF142019">
    <property type="entry name" value="Nqo1 FMN-binding domain-like"/>
    <property type="match status" value="1"/>
</dbReference>
<dbReference type="Proteomes" id="UP001596527">
    <property type="component" value="Unassembled WGS sequence"/>
</dbReference>
<reference evidence="8" key="1">
    <citation type="journal article" date="2019" name="Int. J. Syst. Evol. Microbiol.">
        <title>The Global Catalogue of Microorganisms (GCM) 10K type strain sequencing project: providing services to taxonomists for standard genome sequencing and annotation.</title>
        <authorList>
            <consortium name="The Broad Institute Genomics Platform"/>
            <consortium name="The Broad Institute Genome Sequencing Center for Infectious Disease"/>
            <person name="Wu L."/>
            <person name="Ma J."/>
        </authorList>
    </citation>
    <scope>NUCLEOTIDE SEQUENCE [LARGE SCALE GENOMIC DNA]</scope>
    <source>
        <strain evidence="8">CCUG 56698</strain>
    </source>
</reference>
<dbReference type="Gene3D" id="3.40.50.11540">
    <property type="entry name" value="NADH-ubiquinone oxidoreductase 51kDa subunit"/>
    <property type="match status" value="1"/>
</dbReference>
<keyword evidence="5" id="KW-0411">Iron-sulfur</keyword>
<dbReference type="PANTHER" id="PTHR43578">
    <property type="entry name" value="NADH-QUINONE OXIDOREDUCTASE SUBUNIT F"/>
    <property type="match status" value="1"/>
</dbReference>
<keyword evidence="2" id="KW-0004">4Fe-4S</keyword>
<dbReference type="Gene3D" id="3.10.20.600">
    <property type="match status" value="1"/>
</dbReference>
<dbReference type="InterPro" id="IPR037207">
    <property type="entry name" value="Nuop51_4Fe4S-bd_sf"/>
</dbReference>
<evidence type="ECO:0000313" key="7">
    <source>
        <dbReference type="EMBL" id="MFC7582210.1"/>
    </source>
</evidence>
<evidence type="ECO:0000256" key="3">
    <source>
        <dbReference type="ARBA" id="ARBA00022723"/>
    </source>
</evidence>
<comment type="caution">
    <text evidence="7">The sequence shown here is derived from an EMBL/GenBank/DDBJ whole genome shotgun (WGS) entry which is preliminary data.</text>
</comment>
<dbReference type="InterPro" id="IPR037225">
    <property type="entry name" value="Nuo51_FMN-bd_sf"/>
</dbReference>
<evidence type="ECO:0000313" key="8">
    <source>
        <dbReference type="Proteomes" id="UP001596527"/>
    </source>
</evidence>
<dbReference type="InterPro" id="IPR011538">
    <property type="entry name" value="Nuo51_FMN-bd"/>
</dbReference>
<evidence type="ECO:0000256" key="1">
    <source>
        <dbReference type="ARBA" id="ARBA00007523"/>
    </source>
</evidence>
<dbReference type="PROSITE" id="PS00645">
    <property type="entry name" value="COMPLEX1_51K_2"/>
    <property type="match status" value="1"/>
</dbReference>
<dbReference type="RefSeq" id="WP_380976123.1">
    <property type="nucleotide sequence ID" value="NZ_JBHTEF010000001.1"/>
</dbReference>
<organism evidence="7 8">
    <name type="scientific">Schaalia naturae</name>
    <dbReference type="NCBI Taxonomy" id="635203"/>
    <lineage>
        <taxon>Bacteria</taxon>
        <taxon>Bacillati</taxon>
        <taxon>Actinomycetota</taxon>
        <taxon>Actinomycetes</taxon>
        <taxon>Actinomycetales</taxon>
        <taxon>Actinomycetaceae</taxon>
        <taxon>Schaalia</taxon>
    </lineage>
</organism>
<keyword evidence="3" id="KW-0479">Metal-binding</keyword>
<proteinExistence type="inferred from homology"/>
<dbReference type="PANTHER" id="PTHR43578:SF3">
    <property type="entry name" value="NADH-QUINONE OXIDOREDUCTASE SUBUNIT F"/>
    <property type="match status" value="1"/>
</dbReference>
<dbReference type="Pfam" id="PF10531">
    <property type="entry name" value="SLBB"/>
    <property type="match status" value="1"/>
</dbReference>
<dbReference type="Pfam" id="PF01512">
    <property type="entry name" value="Complex1_51K"/>
    <property type="match status" value="1"/>
</dbReference>
<dbReference type="SMART" id="SM00928">
    <property type="entry name" value="NADH_4Fe-4S"/>
    <property type="match status" value="1"/>
</dbReference>
<dbReference type="InterPro" id="IPR019575">
    <property type="entry name" value="Nuop51_4Fe4S-bd"/>
</dbReference>
<dbReference type="InterPro" id="IPR019554">
    <property type="entry name" value="Soluble_ligand-bd"/>
</dbReference>
<gene>
    <name evidence="7" type="primary">nuoF</name>
    <name evidence="7" type="ORF">ACFQWG_13510</name>
</gene>
<dbReference type="Pfam" id="PF10589">
    <property type="entry name" value="NADH_4Fe-4S"/>
    <property type="match status" value="1"/>
</dbReference>
<accession>A0ABW2SQT6</accession>
<name>A0ABW2SQT6_9ACTO</name>
<evidence type="ECO:0000256" key="4">
    <source>
        <dbReference type="ARBA" id="ARBA00023004"/>
    </source>
</evidence>
<evidence type="ECO:0000256" key="5">
    <source>
        <dbReference type="ARBA" id="ARBA00023014"/>
    </source>
</evidence>
<dbReference type="SUPFAM" id="SSF142984">
    <property type="entry name" value="Nqo1 middle domain-like"/>
    <property type="match status" value="1"/>
</dbReference>
<dbReference type="NCBIfam" id="NF010120">
    <property type="entry name" value="PRK13596.1"/>
    <property type="match status" value="1"/>
</dbReference>
<sequence>MTTYSAPSTLTPILTRGWGEDRSWTLESYRSRGGYEGLARANTMTAAEIIDVVKAAGLRGRGGAGFPTGLKWSFLPPDDGLPRYLVVNSDESEPGACKDVPLLMANPHALVEGVIIGSRALNCHHAFVYLRGEVPHAYRRLLSAIKEAEDAGLLGGLRITAHAGAGAYICGEETALLDSLEGHRGHPRLKPPFPAAEGLYARPTAVNNVETISQVPEIFRESAEWYASMGTEKSKGHGIFSLSGHVAHPGQFEAPFGITMREILDMAGGIRPGHHLKFWTPGGSSSPIFTEAELDVPLDYESVVGAGSMLGTRSLQVFDETTSVVRVVTRWVEFYQHESCGKCTPCREGTYWLKQILLRLERGQGLPGDVDLLEEIAGNIAGRSFCALGDAAATPVRSGIAKFRDEFEAGLTTPARELFPYEASANYQRGGVR</sequence>